<dbReference type="AlphaFoldDB" id="A0A803MJ12"/>
<evidence type="ECO:0000256" key="6">
    <source>
        <dbReference type="ARBA" id="ARBA00023136"/>
    </source>
</evidence>
<feature type="transmembrane region" description="Helical" evidence="7">
    <location>
        <begin position="154"/>
        <end position="175"/>
    </location>
</feature>
<evidence type="ECO:0000256" key="2">
    <source>
        <dbReference type="ARBA" id="ARBA00006213"/>
    </source>
</evidence>
<dbReference type="GO" id="GO:0005345">
    <property type="term" value="F:purine nucleobase transmembrane transporter activity"/>
    <property type="evidence" value="ECO:0007669"/>
    <property type="project" value="UniProtKB-ARBA"/>
</dbReference>
<keyword evidence="5 7" id="KW-1133">Transmembrane helix</keyword>
<feature type="transmembrane region" description="Helical" evidence="7">
    <location>
        <begin position="75"/>
        <end position="95"/>
    </location>
</feature>
<reference evidence="8" key="2">
    <citation type="submission" date="2021-03" db="UniProtKB">
        <authorList>
            <consortium name="EnsemblPlants"/>
        </authorList>
    </citation>
    <scope>IDENTIFICATION</scope>
</reference>
<dbReference type="Gramene" id="AUR62030258-RA">
    <property type="protein sequence ID" value="AUR62030258-RA:cds"/>
    <property type="gene ID" value="AUR62030258"/>
</dbReference>
<feature type="transmembrane region" description="Helical" evidence="7">
    <location>
        <begin position="195"/>
        <end position="217"/>
    </location>
</feature>
<accession>A0A803MJ12</accession>
<sequence length="297" mass="32859">MGNSEEQELHITVRDSLPGTSSQSEAVPSPSDELQKQGLNWWIKISICILFILLGQSIAVLLGRLYYNNGGKSKWMVTLVQFVGFPVLLPLYYIIPKDISQENTPKILLPFSKVASIYILLGLIGAGATGYGLSLSVTEFTFQRILKNGSFKAILDMIISLSLVASCVSIVGLLASGELKTLKEEMDRFELGELSYMMTLIWTALSWQVYTIGTLGLIVKVSSLFSNVVATVGLPIIPILAAIFFHDSLDGIKIVAILLAIWGFVSYTYQEYLDLYIDETTNPVTTNAFEEAFENRY</sequence>
<evidence type="ECO:0000256" key="1">
    <source>
        <dbReference type="ARBA" id="ARBA00004370"/>
    </source>
</evidence>
<keyword evidence="9" id="KW-1185">Reference proteome</keyword>
<dbReference type="OMA" id="QEVQHPH"/>
<keyword evidence="3" id="KW-0813">Transport</keyword>
<dbReference type="PANTHER" id="PTHR31376:SF17">
    <property type="entry name" value="PURINE PERMEASE 21-RELATED"/>
    <property type="match status" value="1"/>
</dbReference>
<dbReference type="InterPro" id="IPR030182">
    <property type="entry name" value="PUP_plant"/>
</dbReference>
<dbReference type="GO" id="GO:0015211">
    <property type="term" value="F:purine nucleoside transmembrane transporter activity"/>
    <property type="evidence" value="ECO:0007669"/>
    <property type="project" value="InterPro"/>
</dbReference>
<evidence type="ECO:0000313" key="8">
    <source>
        <dbReference type="EnsemblPlants" id="AUR62030258-RA:cds"/>
    </source>
</evidence>
<comment type="subcellular location">
    <subcellularLocation>
        <location evidence="1">Membrane</location>
    </subcellularLocation>
</comment>
<feature type="transmembrane region" description="Helical" evidence="7">
    <location>
        <begin position="41"/>
        <end position="63"/>
    </location>
</feature>
<evidence type="ECO:0000256" key="5">
    <source>
        <dbReference type="ARBA" id="ARBA00022989"/>
    </source>
</evidence>
<proteinExistence type="inferred from homology"/>
<reference evidence="8" key="1">
    <citation type="journal article" date="2017" name="Nature">
        <title>The genome of Chenopodium quinoa.</title>
        <authorList>
            <person name="Jarvis D.E."/>
            <person name="Ho Y.S."/>
            <person name="Lightfoot D.J."/>
            <person name="Schmoeckel S.M."/>
            <person name="Li B."/>
            <person name="Borm T.J.A."/>
            <person name="Ohyanagi H."/>
            <person name="Mineta K."/>
            <person name="Michell C.T."/>
            <person name="Saber N."/>
            <person name="Kharbatia N.M."/>
            <person name="Rupper R.R."/>
            <person name="Sharp A.R."/>
            <person name="Dally N."/>
            <person name="Boughton B.A."/>
            <person name="Woo Y.H."/>
            <person name="Gao G."/>
            <person name="Schijlen E.G.W.M."/>
            <person name="Guo X."/>
            <person name="Momin A.A."/>
            <person name="Negrao S."/>
            <person name="Al-Babili S."/>
            <person name="Gehring C."/>
            <person name="Roessner U."/>
            <person name="Jung C."/>
            <person name="Murphy K."/>
            <person name="Arold S.T."/>
            <person name="Gojobori T."/>
            <person name="van der Linden C.G."/>
            <person name="van Loo E.N."/>
            <person name="Jellen E.N."/>
            <person name="Maughan P.J."/>
            <person name="Tester M."/>
        </authorList>
    </citation>
    <scope>NUCLEOTIDE SEQUENCE [LARGE SCALE GENOMIC DNA]</scope>
    <source>
        <strain evidence="8">cv. PI 614886</strain>
    </source>
</reference>
<evidence type="ECO:0000256" key="4">
    <source>
        <dbReference type="ARBA" id="ARBA00022692"/>
    </source>
</evidence>
<name>A0A803MJ12_CHEQI</name>
<comment type="similarity">
    <text evidence="2">Belongs to the purine permeases (TC 2.A.7.14) family.</text>
</comment>
<dbReference type="PANTHER" id="PTHR31376">
    <property type="entry name" value="OS09G0467300 PROTEIN-RELATED"/>
    <property type="match status" value="1"/>
</dbReference>
<dbReference type="GO" id="GO:0016020">
    <property type="term" value="C:membrane"/>
    <property type="evidence" value="ECO:0007669"/>
    <property type="project" value="UniProtKB-SubCell"/>
</dbReference>
<feature type="transmembrane region" description="Helical" evidence="7">
    <location>
        <begin position="224"/>
        <end position="245"/>
    </location>
</feature>
<keyword evidence="6 7" id="KW-0472">Membrane</keyword>
<protein>
    <submittedName>
        <fullName evidence="8">Uncharacterized protein</fullName>
    </submittedName>
</protein>
<feature type="transmembrane region" description="Helical" evidence="7">
    <location>
        <begin position="115"/>
        <end position="133"/>
    </location>
</feature>
<evidence type="ECO:0000256" key="7">
    <source>
        <dbReference type="SAM" id="Phobius"/>
    </source>
</evidence>
<feature type="transmembrane region" description="Helical" evidence="7">
    <location>
        <begin position="251"/>
        <end position="269"/>
    </location>
</feature>
<organism evidence="8 9">
    <name type="scientific">Chenopodium quinoa</name>
    <name type="common">Quinoa</name>
    <dbReference type="NCBI Taxonomy" id="63459"/>
    <lineage>
        <taxon>Eukaryota</taxon>
        <taxon>Viridiplantae</taxon>
        <taxon>Streptophyta</taxon>
        <taxon>Embryophyta</taxon>
        <taxon>Tracheophyta</taxon>
        <taxon>Spermatophyta</taxon>
        <taxon>Magnoliopsida</taxon>
        <taxon>eudicotyledons</taxon>
        <taxon>Gunneridae</taxon>
        <taxon>Pentapetalae</taxon>
        <taxon>Caryophyllales</taxon>
        <taxon>Chenopodiaceae</taxon>
        <taxon>Chenopodioideae</taxon>
        <taxon>Atripliceae</taxon>
        <taxon>Chenopodium</taxon>
    </lineage>
</organism>
<evidence type="ECO:0000256" key="3">
    <source>
        <dbReference type="ARBA" id="ARBA00022448"/>
    </source>
</evidence>
<dbReference type="EnsemblPlants" id="AUR62030258-RA">
    <property type="protein sequence ID" value="AUR62030258-RA:cds"/>
    <property type="gene ID" value="AUR62030258"/>
</dbReference>
<dbReference type="Pfam" id="PF16913">
    <property type="entry name" value="PUNUT"/>
    <property type="match status" value="2"/>
</dbReference>
<dbReference type="Proteomes" id="UP000596660">
    <property type="component" value="Unplaced"/>
</dbReference>
<keyword evidence="4 7" id="KW-0812">Transmembrane</keyword>
<evidence type="ECO:0000313" key="9">
    <source>
        <dbReference type="Proteomes" id="UP000596660"/>
    </source>
</evidence>